<keyword evidence="3" id="KW-1185">Reference proteome</keyword>
<accession>A0A284S465</accession>
<keyword evidence="1" id="KW-0732">Signal</keyword>
<name>A0A284S465_ARMOS</name>
<dbReference type="AlphaFoldDB" id="A0A284S465"/>
<evidence type="ECO:0000313" key="2">
    <source>
        <dbReference type="EMBL" id="SJL15767.1"/>
    </source>
</evidence>
<dbReference type="EMBL" id="FUEG01000030">
    <property type="protein sequence ID" value="SJL15767.1"/>
    <property type="molecule type" value="Genomic_DNA"/>
</dbReference>
<organism evidence="2 3">
    <name type="scientific">Armillaria ostoyae</name>
    <name type="common">Armillaria root rot fungus</name>
    <dbReference type="NCBI Taxonomy" id="47428"/>
    <lineage>
        <taxon>Eukaryota</taxon>
        <taxon>Fungi</taxon>
        <taxon>Dikarya</taxon>
        <taxon>Basidiomycota</taxon>
        <taxon>Agaricomycotina</taxon>
        <taxon>Agaricomycetes</taxon>
        <taxon>Agaricomycetidae</taxon>
        <taxon>Agaricales</taxon>
        <taxon>Marasmiineae</taxon>
        <taxon>Physalacriaceae</taxon>
        <taxon>Armillaria</taxon>
    </lineage>
</organism>
<gene>
    <name evidence="2" type="ORF">ARMOST_19272</name>
</gene>
<dbReference type="OMA" id="FMKRTVQ"/>
<evidence type="ECO:0000256" key="1">
    <source>
        <dbReference type="SAM" id="SignalP"/>
    </source>
</evidence>
<dbReference type="OrthoDB" id="3167181at2759"/>
<sequence>MRLTFVLVFVATALTAVGAAPLEGETNAARMARGLPPNPPAFMKRTVQARASPVYRP</sequence>
<protein>
    <submittedName>
        <fullName evidence="2">Uncharacterized protein</fullName>
    </submittedName>
</protein>
<feature type="signal peptide" evidence="1">
    <location>
        <begin position="1"/>
        <end position="19"/>
    </location>
</feature>
<feature type="chain" id="PRO_5012538038" evidence="1">
    <location>
        <begin position="20"/>
        <end position="57"/>
    </location>
</feature>
<proteinExistence type="predicted"/>
<reference evidence="3" key="1">
    <citation type="journal article" date="2017" name="Nat. Ecol. Evol.">
        <title>Genome expansion and lineage-specific genetic innovations in the forest pathogenic fungi Armillaria.</title>
        <authorList>
            <person name="Sipos G."/>
            <person name="Prasanna A.N."/>
            <person name="Walter M.C."/>
            <person name="O'Connor E."/>
            <person name="Balint B."/>
            <person name="Krizsan K."/>
            <person name="Kiss B."/>
            <person name="Hess J."/>
            <person name="Varga T."/>
            <person name="Slot J."/>
            <person name="Riley R."/>
            <person name="Boka B."/>
            <person name="Rigling D."/>
            <person name="Barry K."/>
            <person name="Lee J."/>
            <person name="Mihaltcheva S."/>
            <person name="LaButti K."/>
            <person name="Lipzen A."/>
            <person name="Waldron R."/>
            <person name="Moloney N.M."/>
            <person name="Sperisen C."/>
            <person name="Kredics L."/>
            <person name="Vagvoelgyi C."/>
            <person name="Patrignani A."/>
            <person name="Fitzpatrick D."/>
            <person name="Nagy I."/>
            <person name="Doyle S."/>
            <person name="Anderson J.B."/>
            <person name="Grigoriev I.V."/>
            <person name="Gueldener U."/>
            <person name="Muensterkoetter M."/>
            <person name="Nagy L.G."/>
        </authorList>
    </citation>
    <scope>NUCLEOTIDE SEQUENCE [LARGE SCALE GENOMIC DNA]</scope>
    <source>
        <strain evidence="3">C18/9</strain>
    </source>
</reference>
<evidence type="ECO:0000313" key="3">
    <source>
        <dbReference type="Proteomes" id="UP000219338"/>
    </source>
</evidence>
<dbReference type="Proteomes" id="UP000219338">
    <property type="component" value="Unassembled WGS sequence"/>
</dbReference>